<reference evidence="1" key="1">
    <citation type="journal article" date="2017" name="Front. Cell. Infect. Microbiol.">
        <title>The Distinct Transcriptional Response of the Midgut of Amblyomma sculptum and Amblyomma aureolatum Ticks to Rickettsia rickettsii Correlates to Their Differences in Susceptibility to Infection.</title>
        <authorList>
            <person name="Martins L.A."/>
            <person name="Galletti M.F.B.M."/>
            <person name="Ribeiro J.M."/>
            <person name="Fujita A."/>
            <person name="Costa F.B."/>
            <person name="Labruna M.B."/>
            <person name="Daffre S."/>
            <person name="Fogaca A.C."/>
        </authorList>
    </citation>
    <scope>NUCLEOTIDE SEQUENCE</scope>
</reference>
<evidence type="ECO:0000313" key="1">
    <source>
        <dbReference type="EMBL" id="JAT94685.1"/>
    </source>
</evidence>
<organism evidence="1">
    <name type="scientific">Amblyomma aureolatum</name>
    <dbReference type="NCBI Taxonomy" id="187763"/>
    <lineage>
        <taxon>Eukaryota</taxon>
        <taxon>Metazoa</taxon>
        <taxon>Ecdysozoa</taxon>
        <taxon>Arthropoda</taxon>
        <taxon>Chelicerata</taxon>
        <taxon>Arachnida</taxon>
        <taxon>Acari</taxon>
        <taxon>Parasitiformes</taxon>
        <taxon>Ixodida</taxon>
        <taxon>Ixodoidea</taxon>
        <taxon>Ixodidae</taxon>
        <taxon>Amblyomminae</taxon>
        <taxon>Amblyomma</taxon>
    </lineage>
</organism>
<protein>
    <submittedName>
        <fullName evidence="1">Uncharacterized protein</fullName>
    </submittedName>
</protein>
<dbReference type="AlphaFoldDB" id="A0A1E1X602"/>
<dbReference type="GO" id="GO:0036297">
    <property type="term" value="P:interstrand cross-link repair"/>
    <property type="evidence" value="ECO:0007669"/>
    <property type="project" value="InterPro"/>
</dbReference>
<name>A0A1E1X602_9ACAR</name>
<dbReference type="GO" id="GO:0043240">
    <property type="term" value="C:Fanconi anaemia nuclear complex"/>
    <property type="evidence" value="ECO:0007669"/>
    <property type="project" value="InterPro"/>
</dbReference>
<accession>A0A1E1X602</accession>
<proteinExistence type="evidence at transcript level"/>
<dbReference type="InterPro" id="IPR035428">
    <property type="entry name" value="FANCF"/>
</dbReference>
<dbReference type="EMBL" id="GFAC01004503">
    <property type="protein sequence ID" value="JAT94685.1"/>
    <property type="molecule type" value="mRNA"/>
</dbReference>
<dbReference type="Pfam" id="PF11107">
    <property type="entry name" value="FANCF"/>
    <property type="match status" value="1"/>
</dbReference>
<sequence>MEAVARNVYYFFHVILNAAHKEPLWTRKSFERSIQWAKYCEKVYYEAISKGYASDVAMLLKDMNKLTAGRRVIAFGDLKVSSQLLVAELLQCPALRKGTLQIILNSQLIEEPWLEVACEVLVINSVLKDLVCREEQSQTQHGTALEAHMKKLFALSGNALDMQLDMLAKTSPELLLRITSCEDNAYHALSCHTAQWLSQRLAAGDGQVSASVWGQESGLLCQAASKNPGFLRCLLQRLQAHAESMEPCFTVGADEWVLTRKSPVGGWDWKRVADVWIALGQVKYSTVASVVTAFLEQMRDGSRGDFWDDLVFYCESLSNIRHSNATKSAISSVGTEGSFLLKGCCC</sequence>